<evidence type="ECO:0000313" key="2">
    <source>
        <dbReference type="Proteomes" id="UP001172680"/>
    </source>
</evidence>
<protein>
    <submittedName>
        <fullName evidence="1">Uncharacterized protein</fullName>
    </submittedName>
</protein>
<gene>
    <name evidence="1" type="ORF">H2199_002450</name>
</gene>
<comment type="caution">
    <text evidence="1">The sequence shown here is derived from an EMBL/GenBank/DDBJ whole genome shotgun (WGS) entry which is preliminary data.</text>
</comment>
<sequence>MSADDQVKAYIKKIMSQLSKWTQSSKISKLVVVITDKDSDEHVERWQFVQGESLYQPNLILGLATMSSAAPGGFLQHQPLSPTPSATTSSSSAYALPHPRARPLKAGGPKESAFIRYVDDSILHIQRQFAKRDNEAALGPEDRGYASFGEATKDIERLVDIIWVSGTPGLQVPYLLSLALLTTTFISGFPPSPKAMFRLLDKLDRAFVSLLQGRDVETGEPLPVMSNKDFDYTTEDEPETGDEDMTNDLDEDAVDGGAGWEMEIAKVYDRTIVELGDAIGGPPIGVFGDE</sequence>
<organism evidence="1 2">
    <name type="scientific">Coniosporium tulheliwenetii</name>
    <dbReference type="NCBI Taxonomy" id="3383036"/>
    <lineage>
        <taxon>Eukaryota</taxon>
        <taxon>Fungi</taxon>
        <taxon>Dikarya</taxon>
        <taxon>Ascomycota</taxon>
        <taxon>Pezizomycotina</taxon>
        <taxon>Dothideomycetes</taxon>
        <taxon>Dothideomycetes incertae sedis</taxon>
        <taxon>Coniosporium</taxon>
    </lineage>
</organism>
<keyword evidence="2" id="KW-1185">Reference proteome</keyword>
<dbReference type="Proteomes" id="UP001172680">
    <property type="component" value="Unassembled WGS sequence"/>
</dbReference>
<proteinExistence type="predicted"/>
<accession>A0ACC2ZGJ3</accession>
<name>A0ACC2ZGJ3_9PEZI</name>
<evidence type="ECO:0000313" key="1">
    <source>
        <dbReference type="EMBL" id="KAJ9646401.1"/>
    </source>
</evidence>
<reference evidence="1" key="1">
    <citation type="submission" date="2022-10" db="EMBL/GenBank/DDBJ databases">
        <title>Culturing micro-colonial fungi from biological soil crusts in the Mojave desert and describing Neophaeococcomyces mojavensis, and introducing the new genera and species Taxawa tesnikishii.</title>
        <authorList>
            <person name="Kurbessoian T."/>
            <person name="Stajich J.E."/>
        </authorList>
    </citation>
    <scope>NUCLEOTIDE SEQUENCE</scope>
    <source>
        <strain evidence="1">JES_115</strain>
    </source>
</reference>
<dbReference type="EMBL" id="JAPDRP010000006">
    <property type="protein sequence ID" value="KAJ9646401.1"/>
    <property type="molecule type" value="Genomic_DNA"/>
</dbReference>